<evidence type="ECO:0000313" key="6">
    <source>
        <dbReference type="EMBL" id="AAM72925.1"/>
    </source>
</evidence>
<gene>
    <name evidence="6" type="ordered locus">CT1701</name>
</gene>
<sequence length="292" mass="31004">MKRQIITIDEKKCTGCGDCIPACPEGALQVIDGKARLVSDLFCDGLGACIGHCPTGAMQVETREAEPYDERRVMAESIVKAGPNVIAAHLCHLRDHGANDYLREALAYLEEQGIPNPLEQPVAAAHPAHVQHGGGCPGSRTMDFRSSNGSAQASSVAPVAGAVHALSELRQWPVQLHLVSPIAPCFEGSDLLLAADCVAFAAGDFHSRLLRGKTLAVACPKLDSGLAVYVEKLAAMIDHARINTITVAIMEVPCCGGLLSIVEEASRRASRKVPVKKIVIGVQGDTLSEEWM</sequence>
<dbReference type="InterPro" id="IPR017896">
    <property type="entry name" value="4Fe4S_Fe-S-bd"/>
</dbReference>
<feature type="region of interest" description="Disordered" evidence="4">
    <location>
        <begin position="125"/>
        <end position="149"/>
    </location>
</feature>
<keyword evidence="2" id="KW-0408">Iron</keyword>
<accession>Q8KBT2</accession>
<feature type="domain" description="4Fe-4S ferredoxin-type" evidence="5">
    <location>
        <begin position="4"/>
        <end position="33"/>
    </location>
</feature>
<dbReference type="GO" id="GO:0046872">
    <property type="term" value="F:metal ion binding"/>
    <property type="evidence" value="ECO:0007669"/>
    <property type="project" value="UniProtKB-KW"/>
</dbReference>
<evidence type="ECO:0000256" key="1">
    <source>
        <dbReference type="ARBA" id="ARBA00022723"/>
    </source>
</evidence>
<dbReference type="DNASU" id="1007861"/>
<dbReference type="AlphaFoldDB" id="Q8KBT2"/>
<dbReference type="Gene3D" id="3.30.70.20">
    <property type="match status" value="1"/>
</dbReference>
<dbReference type="SUPFAM" id="SSF54862">
    <property type="entry name" value="4Fe-4S ferredoxins"/>
    <property type="match status" value="1"/>
</dbReference>
<evidence type="ECO:0000256" key="4">
    <source>
        <dbReference type="SAM" id="MobiDB-lite"/>
    </source>
</evidence>
<organism evidence="6 7">
    <name type="scientific">Chlorobaculum tepidum (strain ATCC 49652 / DSM 12025 / NBRC 103806 / TLS)</name>
    <name type="common">Chlorobium tepidum</name>
    <dbReference type="NCBI Taxonomy" id="194439"/>
    <lineage>
        <taxon>Bacteria</taxon>
        <taxon>Pseudomonadati</taxon>
        <taxon>Chlorobiota</taxon>
        <taxon>Chlorobiia</taxon>
        <taxon>Chlorobiales</taxon>
        <taxon>Chlorobiaceae</taxon>
        <taxon>Chlorobaculum</taxon>
    </lineage>
</organism>
<dbReference type="STRING" id="194439.CT1701"/>
<evidence type="ECO:0000313" key="7">
    <source>
        <dbReference type="Proteomes" id="UP000001007"/>
    </source>
</evidence>
<dbReference type="Pfam" id="PF13237">
    <property type="entry name" value="Fer4_10"/>
    <property type="match status" value="1"/>
</dbReference>
<reference evidence="6 7" key="1">
    <citation type="journal article" date="2002" name="Proc. Natl. Acad. Sci. U.S.A.">
        <title>The complete genome sequence of Chlorobium tepidum TLS, a photosynthetic, anaerobic, green-sulfur bacterium.</title>
        <authorList>
            <person name="Eisen J.A."/>
            <person name="Nelson K.E."/>
            <person name="Paulsen I.T."/>
            <person name="Heidelberg J.F."/>
            <person name="Wu M."/>
            <person name="Dodson R.J."/>
            <person name="Deboy R."/>
            <person name="Gwinn M.L."/>
            <person name="Nelson W.C."/>
            <person name="Haft D.H."/>
            <person name="Hickey E.K."/>
            <person name="Peterson J.D."/>
            <person name="Durkin A.S."/>
            <person name="Kolonay J.L."/>
            <person name="Yang F."/>
            <person name="Holt I."/>
            <person name="Umayam L.A."/>
            <person name="Mason T."/>
            <person name="Brenner M."/>
            <person name="Shea T.P."/>
            <person name="Parksey D."/>
            <person name="Nierman W.C."/>
            <person name="Feldblyum T.V."/>
            <person name="Hansen C.L."/>
            <person name="Craven M.B."/>
            <person name="Radune D."/>
            <person name="Vamathevan J."/>
            <person name="Khouri H."/>
            <person name="White O."/>
            <person name="Gruber T.M."/>
            <person name="Ketchum K.A."/>
            <person name="Venter J.C."/>
            <person name="Tettelin H."/>
            <person name="Bryant D.A."/>
            <person name="Fraser C.M."/>
        </authorList>
    </citation>
    <scope>NUCLEOTIDE SEQUENCE [LARGE SCALE GENOMIC DNA]</scope>
    <source>
        <strain evidence="7">ATCC 49652 / DSM 12025 / NBRC 103806 / TLS</strain>
    </source>
</reference>
<evidence type="ECO:0000259" key="5">
    <source>
        <dbReference type="PROSITE" id="PS51379"/>
    </source>
</evidence>
<keyword evidence="1" id="KW-0479">Metal-binding</keyword>
<proteinExistence type="predicted"/>
<dbReference type="InterPro" id="IPR017900">
    <property type="entry name" value="4Fe4S_Fe_S_CS"/>
</dbReference>
<name>Q8KBT2_CHLTE</name>
<dbReference type="HOGENOM" id="CLU_074768_0_0_10"/>
<protein>
    <submittedName>
        <fullName evidence="6">Iron-sulfur cluster-binding protein</fullName>
    </submittedName>
</protein>
<feature type="domain" description="4Fe-4S ferredoxin-type" evidence="5">
    <location>
        <begin position="34"/>
        <end position="63"/>
    </location>
</feature>
<dbReference type="OrthoDB" id="9795268at2"/>
<evidence type="ECO:0000256" key="2">
    <source>
        <dbReference type="ARBA" id="ARBA00023004"/>
    </source>
</evidence>
<dbReference type="PROSITE" id="PS00198">
    <property type="entry name" value="4FE4S_FER_1"/>
    <property type="match status" value="1"/>
</dbReference>
<dbReference type="eggNOG" id="COG1145">
    <property type="taxonomic scope" value="Bacteria"/>
</dbReference>
<evidence type="ECO:0000256" key="3">
    <source>
        <dbReference type="ARBA" id="ARBA00023014"/>
    </source>
</evidence>
<keyword evidence="7" id="KW-1185">Reference proteome</keyword>
<dbReference type="InterPro" id="IPR052911">
    <property type="entry name" value="Corrinoid_activation_enz"/>
</dbReference>
<dbReference type="PANTHER" id="PTHR42895">
    <property type="entry name" value="IRON-SULFUR CLUSTER-BINDING PROTEIN-RELATED"/>
    <property type="match status" value="1"/>
</dbReference>
<dbReference type="GO" id="GO:0051536">
    <property type="term" value="F:iron-sulfur cluster binding"/>
    <property type="evidence" value="ECO:0007669"/>
    <property type="project" value="UniProtKB-KW"/>
</dbReference>
<dbReference type="PROSITE" id="PS51379">
    <property type="entry name" value="4FE4S_FER_2"/>
    <property type="match status" value="2"/>
</dbReference>
<keyword evidence="3" id="KW-0411">Iron-sulfur</keyword>
<dbReference type="PATRIC" id="fig|194439.7.peg.1536"/>
<dbReference type="KEGG" id="cte:CT1701"/>
<dbReference type="EnsemblBacteria" id="AAM72925">
    <property type="protein sequence ID" value="AAM72925"/>
    <property type="gene ID" value="CT1701"/>
</dbReference>
<dbReference type="PANTHER" id="PTHR42895:SF1">
    <property type="entry name" value="IRON-SULFUR CLUSTER PROTEIN"/>
    <property type="match status" value="1"/>
</dbReference>
<dbReference type="EMBL" id="AE006470">
    <property type="protein sequence ID" value="AAM72925.1"/>
    <property type="molecule type" value="Genomic_DNA"/>
</dbReference>
<dbReference type="RefSeq" id="WP_010933364.1">
    <property type="nucleotide sequence ID" value="NC_002932.3"/>
</dbReference>
<dbReference type="Proteomes" id="UP000001007">
    <property type="component" value="Chromosome"/>
</dbReference>